<dbReference type="GeneID" id="10277644"/>
<dbReference type="OrthoDB" id="378446at2157"/>
<keyword evidence="2" id="KW-1185">Reference proteome</keyword>
<dbReference type="KEGG" id="mel:Metbo_1194"/>
<evidence type="ECO:0000313" key="1">
    <source>
        <dbReference type="EMBL" id="ADZ09438.1"/>
    </source>
</evidence>
<name>F0T6C3_METLA</name>
<dbReference type="RefSeq" id="WP_013644789.1">
    <property type="nucleotide sequence ID" value="NC_015216.1"/>
</dbReference>
<accession>F0T6C3</accession>
<reference evidence="2" key="1">
    <citation type="submission" date="2011-02" db="EMBL/GenBank/DDBJ databases">
        <title>Complete sequence of Methanobacterium sp. AL-21.</title>
        <authorList>
            <consortium name="US DOE Joint Genome Institute"/>
            <person name="Lucas S."/>
            <person name="Copeland A."/>
            <person name="Lapidus A."/>
            <person name="Cheng J.-F."/>
            <person name="Goodwin L."/>
            <person name="Pitluck S."/>
            <person name="Chertkov O."/>
            <person name="Detter J.C."/>
            <person name="Han C."/>
            <person name="Tapia R."/>
            <person name="Land M."/>
            <person name="Hauser L."/>
            <person name="Kyrpides N."/>
            <person name="Ivanova N."/>
            <person name="Mikhailova N."/>
            <person name="Pagani I."/>
            <person name="Cadillo-Quiroz H."/>
            <person name="Imachi H."/>
            <person name="Zinder S."/>
            <person name="Liu W."/>
            <person name="Woyke T."/>
        </authorList>
    </citation>
    <scope>NUCLEOTIDE SEQUENCE [LARGE SCALE GENOMIC DNA]</scope>
    <source>
        <strain evidence="2">AL-21</strain>
    </source>
</reference>
<dbReference type="HOGENOM" id="CLU_2504961_0_0_2"/>
<organism evidence="1 2">
    <name type="scientific">Methanobacterium lacus (strain AL-21)</name>
    <dbReference type="NCBI Taxonomy" id="877455"/>
    <lineage>
        <taxon>Archaea</taxon>
        <taxon>Methanobacteriati</taxon>
        <taxon>Methanobacteriota</taxon>
        <taxon>Methanomada group</taxon>
        <taxon>Methanobacteria</taxon>
        <taxon>Methanobacteriales</taxon>
        <taxon>Methanobacteriaceae</taxon>
        <taxon>Methanobacterium</taxon>
    </lineage>
</organism>
<sequence>MVNYATSEGFTFNMLMLKSFSLCDECSKLDVWEESKCSEKLNNLRNYRDNLLQFNFEDEFEIKQKDGMIKNLSAMITKLETLKKD</sequence>
<dbReference type="STRING" id="877455.Metbo_1194"/>
<proteinExistence type="predicted"/>
<reference evidence="1 2" key="2">
    <citation type="journal article" date="2014" name="Int. J. Syst. Evol. Microbiol.">
        <title>Methanobacterium paludis sp. nov. and a novel strain of Methanobacterium lacus isolated from northern peatlands.</title>
        <authorList>
            <person name="Cadillo-Quiroz H."/>
            <person name="Brauer S.L."/>
            <person name="Goodson N."/>
            <person name="Yavitt J.B."/>
            <person name="Zinder S.H."/>
        </authorList>
    </citation>
    <scope>NUCLEOTIDE SEQUENCE [LARGE SCALE GENOMIC DNA]</scope>
    <source>
        <strain evidence="1 2">AL-21</strain>
    </source>
</reference>
<dbReference type="EMBL" id="CP002551">
    <property type="protein sequence ID" value="ADZ09438.1"/>
    <property type="molecule type" value="Genomic_DNA"/>
</dbReference>
<dbReference type="AlphaFoldDB" id="F0T6C3"/>
<gene>
    <name evidence="1" type="ordered locus">Metbo_1194</name>
</gene>
<evidence type="ECO:0000313" key="2">
    <source>
        <dbReference type="Proteomes" id="UP000007490"/>
    </source>
</evidence>
<protein>
    <submittedName>
        <fullName evidence="1">Uncharacterized protein</fullName>
    </submittedName>
</protein>
<dbReference type="Proteomes" id="UP000007490">
    <property type="component" value="Chromosome"/>
</dbReference>